<dbReference type="InterPro" id="IPR014729">
    <property type="entry name" value="Rossmann-like_a/b/a_fold"/>
</dbReference>
<dbReference type="PANTHER" id="PTHR21294:SF17">
    <property type="entry name" value="PROTEIN FIXA"/>
    <property type="match status" value="1"/>
</dbReference>
<dbReference type="SUPFAM" id="SSF52402">
    <property type="entry name" value="Adenine nucleotide alpha hydrolases-like"/>
    <property type="match status" value="1"/>
</dbReference>
<evidence type="ECO:0000313" key="4">
    <source>
        <dbReference type="Proteomes" id="UP000182379"/>
    </source>
</evidence>
<feature type="domain" description="Electron transfer flavoprotein alpha/beta-subunit N-terminal" evidence="2">
    <location>
        <begin position="22"/>
        <end position="211"/>
    </location>
</feature>
<sequence length="263" mass="28396">MNIVVCVKQVPDTAEMKIDPVTNNLVRDGVTNIMNPYDQYALETALQLKDELGAHVTVITMGPPHAESVLRDCLAVGADEAKLVSDRAFGGADTLATSAAMANTIKHFGVPDLILCGRQAIDGDTAQVGPEIAEHLGLPQVTAALKVQVKDDTVVVDRDNEQMSMTFTMKMPCVVTVMRSKDLRFASIRGKMKARKAEIPVYTAAALEIPLDIIGKAGSPTQVMKSFTPKVTQVHGEIFDDEDPAVAVDKLVNKLIEDKIITK</sequence>
<organism evidence="3 4">
    <name type="scientific">Acidaminococcus fermentans</name>
    <dbReference type="NCBI Taxonomy" id="905"/>
    <lineage>
        <taxon>Bacteria</taxon>
        <taxon>Bacillati</taxon>
        <taxon>Bacillota</taxon>
        <taxon>Negativicutes</taxon>
        <taxon>Acidaminococcales</taxon>
        <taxon>Acidaminococcaceae</taxon>
        <taxon>Acidaminococcus</taxon>
    </lineage>
</organism>
<dbReference type="GO" id="GO:0009055">
    <property type="term" value="F:electron transfer activity"/>
    <property type="evidence" value="ECO:0007669"/>
    <property type="project" value="InterPro"/>
</dbReference>
<accession>A0A1H2ZQP6</accession>
<dbReference type="Proteomes" id="UP000182379">
    <property type="component" value="Unassembled WGS sequence"/>
</dbReference>
<dbReference type="EMBL" id="FNOP01000016">
    <property type="protein sequence ID" value="SDX19717.1"/>
    <property type="molecule type" value="Genomic_DNA"/>
</dbReference>
<evidence type="ECO:0000256" key="1">
    <source>
        <dbReference type="ARBA" id="ARBA00042002"/>
    </source>
</evidence>
<dbReference type="SMR" id="A0A1H2ZQP6"/>
<proteinExistence type="predicted"/>
<gene>
    <name evidence="3" type="ORF">SAMN05216495_1168</name>
</gene>
<name>A0A1H2ZQP6_ACIFE</name>
<evidence type="ECO:0000259" key="2">
    <source>
        <dbReference type="SMART" id="SM00893"/>
    </source>
</evidence>
<dbReference type="InterPro" id="IPR033948">
    <property type="entry name" value="ETF_beta_N"/>
</dbReference>
<reference evidence="3 4" key="1">
    <citation type="submission" date="2016-10" db="EMBL/GenBank/DDBJ databases">
        <authorList>
            <person name="Varghese N."/>
            <person name="Submissions S."/>
        </authorList>
    </citation>
    <scope>NUCLEOTIDE SEQUENCE [LARGE SCALE GENOMIC DNA]</scope>
    <source>
        <strain evidence="3 4">WCC6</strain>
    </source>
</reference>
<protein>
    <recommendedName>
        <fullName evidence="1">Electron transfer flavoprotein small subunit</fullName>
    </recommendedName>
</protein>
<dbReference type="Pfam" id="PF01012">
    <property type="entry name" value="ETF"/>
    <property type="match status" value="1"/>
</dbReference>
<dbReference type="RefSeq" id="WP_012937944.1">
    <property type="nucleotide sequence ID" value="NZ_CALAKB010000011.1"/>
</dbReference>
<dbReference type="PIRSF" id="PIRSF000090">
    <property type="entry name" value="Beta-ETF"/>
    <property type="match status" value="1"/>
</dbReference>
<dbReference type="OMA" id="YYVYDAE"/>
<dbReference type="InterPro" id="IPR012255">
    <property type="entry name" value="ETF_b"/>
</dbReference>
<dbReference type="Gene3D" id="3.40.50.620">
    <property type="entry name" value="HUPs"/>
    <property type="match status" value="1"/>
</dbReference>
<dbReference type="CDD" id="cd01714">
    <property type="entry name" value="ETF_beta"/>
    <property type="match status" value="1"/>
</dbReference>
<dbReference type="InterPro" id="IPR014730">
    <property type="entry name" value="ETF_a/b_N"/>
</dbReference>
<dbReference type="PANTHER" id="PTHR21294">
    <property type="entry name" value="ELECTRON TRANSFER FLAVOPROTEIN BETA-SUBUNIT"/>
    <property type="match status" value="1"/>
</dbReference>
<dbReference type="GeneID" id="78334315"/>
<dbReference type="SMART" id="SM00893">
    <property type="entry name" value="ETF"/>
    <property type="match status" value="1"/>
</dbReference>
<evidence type="ECO:0000313" key="3">
    <source>
        <dbReference type="EMBL" id="SDX19717.1"/>
    </source>
</evidence>
<dbReference type="AlphaFoldDB" id="A0A1H2ZQP6"/>
<comment type="caution">
    <text evidence="3">The sequence shown here is derived from an EMBL/GenBank/DDBJ whole genome shotgun (WGS) entry which is preliminary data.</text>
</comment>